<evidence type="ECO:0000259" key="2">
    <source>
        <dbReference type="Pfam" id="PF01757"/>
    </source>
</evidence>
<dbReference type="GO" id="GO:0016020">
    <property type="term" value="C:membrane"/>
    <property type="evidence" value="ECO:0007669"/>
    <property type="project" value="TreeGrafter"/>
</dbReference>
<organism evidence="3 4">
    <name type="scientific">Novosphingobium olei</name>
    <dbReference type="NCBI Taxonomy" id="2728851"/>
    <lineage>
        <taxon>Bacteria</taxon>
        <taxon>Pseudomonadati</taxon>
        <taxon>Pseudomonadota</taxon>
        <taxon>Alphaproteobacteria</taxon>
        <taxon>Sphingomonadales</taxon>
        <taxon>Sphingomonadaceae</taxon>
        <taxon>Novosphingobium</taxon>
    </lineage>
</organism>
<evidence type="ECO:0000313" key="3">
    <source>
        <dbReference type="EMBL" id="NML96282.1"/>
    </source>
</evidence>
<accession>A0A7Y0BTF5</accession>
<evidence type="ECO:0000313" key="4">
    <source>
        <dbReference type="Proteomes" id="UP000583556"/>
    </source>
</evidence>
<feature type="transmembrane region" description="Helical" evidence="1">
    <location>
        <begin position="55"/>
        <end position="72"/>
    </location>
</feature>
<dbReference type="Proteomes" id="UP000583556">
    <property type="component" value="Unassembled WGS sequence"/>
</dbReference>
<dbReference type="PANTHER" id="PTHR23028:SF53">
    <property type="entry name" value="ACYL_TRANSF_3 DOMAIN-CONTAINING PROTEIN"/>
    <property type="match status" value="1"/>
</dbReference>
<evidence type="ECO:0000256" key="1">
    <source>
        <dbReference type="SAM" id="Phobius"/>
    </source>
</evidence>
<keyword evidence="1" id="KW-0812">Transmembrane</keyword>
<dbReference type="AlphaFoldDB" id="A0A7Y0BTF5"/>
<keyword evidence="3" id="KW-0012">Acyltransferase</keyword>
<feature type="transmembrane region" description="Helical" evidence="1">
    <location>
        <begin position="238"/>
        <end position="256"/>
    </location>
</feature>
<proteinExistence type="predicted"/>
<feature type="domain" description="Acyltransferase 3" evidence="2">
    <location>
        <begin position="25"/>
        <end position="343"/>
    </location>
</feature>
<protein>
    <submittedName>
        <fullName evidence="3">Acyltransferase</fullName>
    </submittedName>
</protein>
<keyword evidence="1" id="KW-1133">Transmembrane helix</keyword>
<dbReference type="PANTHER" id="PTHR23028">
    <property type="entry name" value="ACETYLTRANSFERASE"/>
    <property type="match status" value="1"/>
</dbReference>
<gene>
    <name evidence="3" type="ORF">HHL27_21805</name>
</gene>
<dbReference type="RefSeq" id="WP_169495471.1">
    <property type="nucleotide sequence ID" value="NZ_JABBGM010000026.1"/>
</dbReference>
<dbReference type="Pfam" id="PF01757">
    <property type="entry name" value="Acyl_transf_3"/>
    <property type="match status" value="1"/>
</dbReference>
<dbReference type="GO" id="GO:0009103">
    <property type="term" value="P:lipopolysaccharide biosynthetic process"/>
    <property type="evidence" value="ECO:0007669"/>
    <property type="project" value="TreeGrafter"/>
</dbReference>
<dbReference type="GO" id="GO:0016747">
    <property type="term" value="F:acyltransferase activity, transferring groups other than amino-acyl groups"/>
    <property type="evidence" value="ECO:0007669"/>
    <property type="project" value="InterPro"/>
</dbReference>
<keyword evidence="3" id="KW-0808">Transferase</keyword>
<dbReference type="EMBL" id="JABBGM010000026">
    <property type="protein sequence ID" value="NML96282.1"/>
    <property type="molecule type" value="Genomic_DNA"/>
</dbReference>
<feature type="transmembrane region" description="Helical" evidence="1">
    <location>
        <begin position="93"/>
        <end position="117"/>
    </location>
</feature>
<feature type="transmembrane region" description="Helical" evidence="1">
    <location>
        <begin position="155"/>
        <end position="171"/>
    </location>
</feature>
<name>A0A7Y0BTF5_9SPHN</name>
<dbReference type="InterPro" id="IPR002656">
    <property type="entry name" value="Acyl_transf_3_dom"/>
</dbReference>
<reference evidence="3 4" key="1">
    <citation type="submission" date="2020-04" db="EMBL/GenBank/DDBJ databases">
        <title>Novosphingobium sp. TW-4 isolated from soil.</title>
        <authorList>
            <person name="Dahal R.H."/>
            <person name="Chaudhary D.K."/>
        </authorList>
    </citation>
    <scope>NUCLEOTIDE SEQUENCE [LARGE SCALE GENOMIC DNA]</scope>
    <source>
        <strain evidence="3 4">TW-4</strain>
    </source>
</reference>
<sequence length="371" mass="41241">MDRATTIPDAMDPALTVRRFRHSPALDGLRAVAIGIVFLGHAGLGRVLIPGGFGVTIFFFLSGYLITSLLRVEQASTGQVSLKGFYLRRVLRIVPPLWISIALFGIGSAAGLVPSALDPIAIFLQMFFGINYAEPFGHADGVPGMPLWSLAVEEHYYLLFPAVFIFLAHKMSIKKMALVFGLSCLVALALRMVHVFVYGDTYYTYYFSHTRFDSILFGAVLALWQNPALEKRAWTPKAWQYYGALILLALTIIPRNEAFRETIRYTLQGALLFVFFSGVLSRRDTIVRVLESAPFQIIGRYSYTIYLSHYFFIKMLHNLHPELGKLGSAVLAAGLTLAYSAAMYKFVEQPAGALRRKLNPAEAPPVSKLAT</sequence>
<keyword evidence="1" id="KW-0472">Membrane</keyword>
<feature type="transmembrane region" description="Helical" evidence="1">
    <location>
        <begin position="178"/>
        <end position="199"/>
    </location>
</feature>
<comment type="caution">
    <text evidence="3">The sequence shown here is derived from an EMBL/GenBank/DDBJ whole genome shotgun (WGS) entry which is preliminary data.</text>
</comment>
<dbReference type="InterPro" id="IPR050879">
    <property type="entry name" value="Acyltransferase_3"/>
</dbReference>
<keyword evidence="4" id="KW-1185">Reference proteome</keyword>